<dbReference type="Proteomes" id="UP001286313">
    <property type="component" value="Unassembled WGS sequence"/>
</dbReference>
<keyword evidence="1" id="KW-1133">Transmembrane helix</keyword>
<gene>
    <name evidence="2" type="ORF">Pcinc_037039</name>
</gene>
<protein>
    <submittedName>
        <fullName evidence="2">Uncharacterized protein</fullName>
    </submittedName>
</protein>
<dbReference type="AlphaFoldDB" id="A0AAE1BTQ4"/>
<proteinExistence type="predicted"/>
<sequence length="170" mass="18281">MRVVRFAVSAEDGRRGGTWSGLSWDECNNPQPYTHTNTPPTLQHYRVDTYSGNVEVEWSIPCVDLGGLVDGVEAITCSETQLVESKGGAWPQVVEVVLVEGDGGGGGGGQYTTWVRIQYRGGLSSWSAPLTFTITEPGLASWVIGLLTTICIVVAVTTILGLLYGREYVV</sequence>
<evidence type="ECO:0000313" key="2">
    <source>
        <dbReference type="EMBL" id="KAK3856655.1"/>
    </source>
</evidence>
<comment type="caution">
    <text evidence="2">The sequence shown here is derived from an EMBL/GenBank/DDBJ whole genome shotgun (WGS) entry which is preliminary data.</text>
</comment>
<keyword evidence="1" id="KW-0812">Transmembrane</keyword>
<organism evidence="2 3">
    <name type="scientific">Petrolisthes cinctipes</name>
    <name type="common">Flat porcelain crab</name>
    <dbReference type="NCBI Taxonomy" id="88211"/>
    <lineage>
        <taxon>Eukaryota</taxon>
        <taxon>Metazoa</taxon>
        <taxon>Ecdysozoa</taxon>
        <taxon>Arthropoda</taxon>
        <taxon>Crustacea</taxon>
        <taxon>Multicrustacea</taxon>
        <taxon>Malacostraca</taxon>
        <taxon>Eumalacostraca</taxon>
        <taxon>Eucarida</taxon>
        <taxon>Decapoda</taxon>
        <taxon>Pleocyemata</taxon>
        <taxon>Anomura</taxon>
        <taxon>Galatheoidea</taxon>
        <taxon>Porcellanidae</taxon>
        <taxon>Petrolisthes</taxon>
    </lineage>
</organism>
<name>A0AAE1BTQ4_PETCI</name>
<keyword evidence="3" id="KW-1185">Reference proteome</keyword>
<accession>A0AAE1BTQ4</accession>
<evidence type="ECO:0000256" key="1">
    <source>
        <dbReference type="SAM" id="Phobius"/>
    </source>
</evidence>
<evidence type="ECO:0000313" key="3">
    <source>
        <dbReference type="Proteomes" id="UP001286313"/>
    </source>
</evidence>
<keyword evidence="1" id="KW-0472">Membrane</keyword>
<reference evidence="2" key="1">
    <citation type="submission" date="2023-10" db="EMBL/GenBank/DDBJ databases">
        <title>Genome assemblies of two species of porcelain crab, Petrolisthes cinctipes and Petrolisthes manimaculis (Anomura: Porcellanidae).</title>
        <authorList>
            <person name="Angst P."/>
        </authorList>
    </citation>
    <scope>NUCLEOTIDE SEQUENCE</scope>
    <source>
        <strain evidence="2">PB745_01</strain>
        <tissue evidence="2">Gill</tissue>
    </source>
</reference>
<feature type="transmembrane region" description="Helical" evidence="1">
    <location>
        <begin position="139"/>
        <end position="164"/>
    </location>
</feature>
<dbReference type="EMBL" id="JAWQEG010005820">
    <property type="protein sequence ID" value="KAK3856655.1"/>
    <property type="molecule type" value="Genomic_DNA"/>
</dbReference>